<accession>A0AAV6XIJ3</accession>
<dbReference type="SUPFAM" id="SSF49870">
    <property type="entry name" value="Osmotin, thaumatin-like protein"/>
    <property type="match status" value="1"/>
</dbReference>
<dbReference type="PANTHER" id="PTHR31048">
    <property type="entry name" value="OS03G0233200 PROTEIN"/>
    <property type="match status" value="1"/>
</dbReference>
<name>A0AAV6XIJ3_9LAMI</name>
<dbReference type="Proteomes" id="UP000826271">
    <property type="component" value="Unassembled WGS sequence"/>
</dbReference>
<gene>
    <name evidence="1" type="ORF">BUALT_Bualt05G0060200</name>
</gene>
<sequence>MLRGYDRAMPESTENARGCPCTVFKMTQKCCHSGPCRPTNLSRLFKTRCRDAFTYPEDDPTSTFTSSAGTNYSGGMVPPEGPLEIAALYMSGLALAGSNACTRTASSCLDMLSFRPWKSDLDPHPTKNPPGCAV</sequence>
<dbReference type="InterPro" id="IPR001938">
    <property type="entry name" value="Thaumatin"/>
</dbReference>
<protein>
    <submittedName>
        <fullName evidence="1">Uncharacterized protein</fullName>
    </submittedName>
</protein>
<dbReference type="EMBL" id="WHWC01000005">
    <property type="protein sequence ID" value="KAG8382278.1"/>
    <property type="molecule type" value="Genomic_DNA"/>
</dbReference>
<comment type="caution">
    <text evidence="1">The sequence shown here is derived from an EMBL/GenBank/DDBJ whole genome shotgun (WGS) entry which is preliminary data.</text>
</comment>
<dbReference type="PROSITE" id="PS51367">
    <property type="entry name" value="THAUMATIN_2"/>
    <property type="match status" value="1"/>
</dbReference>
<evidence type="ECO:0000313" key="2">
    <source>
        <dbReference type="Proteomes" id="UP000826271"/>
    </source>
</evidence>
<evidence type="ECO:0000313" key="1">
    <source>
        <dbReference type="EMBL" id="KAG8382278.1"/>
    </source>
</evidence>
<keyword evidence="2" id="KW-1185">Reference proteome</keyword>
<organism evidence="1 2">
    <name type="scientific">Buddleja alternifolia</name>
    <dbReference type="NCBI Taxonomy" id="168488"/>
    <lineage>
        <taxon>Eukaryota</taxon>
        <taxon>Viridiplantae</taxon>
        <taxon>Streptophyta</taxon>
        <taxon>Embryophyta</taxon>
        <taxon>Tracheophyta</taxon>
        <taxon>Spermatophyta</taxon>
        <taxon>Magnoliopsida</taxon>
        <taxon>eudicotyledons</taxon>
        <taxon>Gunneridae</taxon>
        <taxon>Pentapetalae</taxon>
        <taxon>asterids</taxon>
        <taxon>lamiids</taxon>
        <taxon>Lamiales</taxon>
        <taxon>Scrophulariaceae</taxon>
        <taxon>Buddlejeae</taxon>
        <taxon>Buddleja</taxon>
    </lineage>
</organism>
<proteinExistence type="predicted"/>
<dbReference type="Gene3D" id="2.60.110.10">
    <property type="entry name" value="Thaumatin"/>
    <property type="match status" value="1"/>
</dbReference>
<dbReference type="Pfam" id="PF00314">
    <property type="entry name" value="Thaumatin"/>
    <property type="match status" value="1"/>
</dbReference>
<dbReference type="InterPro" id="IPR037176">
    <property type="entry name" value="Osmotin/thaumatin-like_sf"/>
</dbReference>
<reference evidence="1" key="1">
    <citation type="submission" date="2019-10" db="EMBL/GenBank/DDBJ databases">
        <authorList>
            <person name="Zhang R."/>
            <person name="Pan Y."/>
            <person name="Wang J."/>
            <person name="Ma R."/>
            <person name="Yu S."/>
        </authorList>
    </citation>
    <scope>NUCLEOTIDE SEQUENCE</scope>
    <source>
        <strain evidence="1">LA-IB0</strain>
        <tissue evidence="1">Leaf</tissue>
    </source>
</reference>
<dbReference type="SMART" id="SM00205">
    <property type="entry name" value="THN"/>
    <property type="match status" value="1"/>
</dbReference>
<dbReference type="AlphaFoldDB" id="A0AAV6XIJ3"/>